<gene>
    <name evidence="2" type="ORF">Q2T42_19440</name>
</gene>
<organism evidence="2">
    <name type="scientific">Leptolyngbya boryana CZ1</name>
    <dbReference type="NCBI Taxonomy" id="3060204"/>
    <lineage>
        <taxon>Bacteria</taxon>
        <taxon>Bacillati</taxon>
        <taxon>Cyanobacteriota</taxon>
        <taxon>Cyanophyceae</taxon>
        <taxon>Leptolyngbyales</taxon>
        <taxon>Leptolyngbyaceae</taxon>
        <taxon>Leptolyngbya group</taxon>
        <taxon>Leptolyngbya</taxon>
    </lineage>
</organism>
<evidence type="ECO:0000259" key="1">
    <source>
        <dbReference type="Pfam" id="PF13640"/>
    </source>
</evidence>
<accession>A0AA96WQC7</accession>
<dbReference type="RefSeq" id="WP_316426194.1">
    <property type="nucleotide sequence ID" value="NZ_CP130144.1"/>
</dbReference>
<reference evidence="2" key="1">
    <citation type="journal article" date="2023" name="Plants (Basel)">
        <title>Genomic Analysis of Leptolyngbya boryana CZ1 Reveals Efficient Carbon Fixation Modules.</title>
        <authorList>
            <person name="Bai X."/>
            <person name="Wang H."/>
            <person name="Cheng W."/>
            <person name="Wang J."/>
            <person name="Ma M."/>
            <person name="Hu H."/>
            <person name="Song Z."/>
            <person name="Ma H."/>
            <person name="Fan Y."/>
            <person name="Du C."/>
            <person name="Xu J."/>
        </authorList>
    </citation>
    <scope>NUCLEOTIDE SEQUENCE</scope>
    <source>
        <strain evidence="2">CZ1</strain>
    </source>
</reference>
<name>A0AA96WQC7_LEPBY</name>
<dbReference type="Pfam" id="PF13640">
    <property type="entry name" value="2OG-FeII_Oxy_3"/>
    <property type="match status" value="1"/>
</dbReference>
<dbReference type="AlphaFoldDB" id="A0AA96WQC7"/>
<dbReference type="Gene3D" id="2.60.120.620">
    <property type="entry name" value="q2cbj1_9rhob like domain"/>
    <property type="match status" value="1"/>
</dbReference>
<dbReference type="InterPro" id="IPR044862">
    <property type="entry name" value="Pro_4_hyd_alph_FE2OG_OXY"/>
</dbReference>
<sequence>MHQNFPKALSYPLTRNDYVLQICKKLEQSKAALQAEFSQPKRISSFYLDHLLDEEVAQEIYAAFPDEQKMRELKSLREHKYVAMQLDQFDSKIEEIIYAFQDPRVVALISKITGIPMLLPDPQLYAGGISVMRQGHYLNPHLDNSHNKSQDCYRVLNLLYYASPGWQVEFGGNLELWDQGVSEPCRTIEYRFNRLVVMVTNSTSWHSVNPICYPARRCCVSNYYFSQNSPEARSYRHVTSFRGRPDQRLRDWILRGDALLRNGFPEELKKQVRRSDYYYKKRS</sequence>
<proteinExistence type="predicted"/>
<evidence type="ECO:0000313" key="2">
    <source>
        <dbReference type="EMBL" id="WNZ44010.1"/>
    </source>
</evidence>
<protein>
    <submittedName>
        <fullName evidence="2">2OG-Fe(II) oxygenase</fullName>
    </submittedName>
</protein>
<reference evidence="2" key="2">
    <citation type="submission" date="2023-07" db="EMBL/GenBank/DDBJ databases">
        <authorList>
            <person name="Bai X.-H."/>
            <person name="Wang H.-H."/>
            <person name="Wang J."/>
            <person name="Ma M.-Y."/>
            <person name="Hu H.-H."/>
            <person name="Song Z.-L."/>
            <person name="Ma H.-G."/>
            <person name="Fan Y."/>
            <person name="Du C.-Y."/>
            <person name="Xu J.-C."/>
        </authorList>
    </citation>
    <scope>NUCLEOTIDE SEQUENCE</scope>
    <source>
        <strain evidence="2">CZ1</strain>
    </source>
</reference>
<dbReference type="EMBL" id="CP130144">
    <property type="protein sequence ID" value="WNZ44010.1"/>
    <property type="molecule type" value="Genomic_DNA"/>
</dbReference>
<feature type="domain" description="Prolyl 4-hydroxylase alpha subunit Fe(2+) 2OG dioxygenase" evidence="1">
    <location>
        <begin position="129"/>
        <end position="224"/>
    </location>
</feature>